<evidence type="ECO:0000313" key="2">
    <source>
        <dbReference type="EMBL" id="VFU18233.1"/>
    </source>
</evidence>
<dbReference type="PANTHER" id="PTHR46018">
    <property type="entry name" value="ZINC PHOSPHODIESTERASE ELAC PROTEIN 1"/>
    <property type="match status" value="1"/>
</dbReference>
<dbReference type="GO" id="GO:0042781">
    <property type="term" value="F:3'-tRNA processing endoribonuclease activity"/>
    <property type="evidence" value="ECO:0007669"/>
    <property type="project" value="TreeGrafter"/>
</dbReference>
<dbReference type="CDD" id="cd07716">
    <property type="entry name" value="RNaseZ_short-form-like_MBL-fold"/>
    <property type="match status" value="1"/>
</dbReference>
<keyword evidence="2" id="KW-0378">Hydrolase</keyword>
<dbReference type="SMART" id="SM00849">
    <property type="entry name" value="Lactamase_B"/>
    <property type="match status" value="1"/>
</dbReference>
<dbReference type="SUPFAM" id="SSF56281">
    <property type="entry name" value="Metallo-hydrolase/oxidoreductase"/>
    <property type="match status" value="1"/>
</dbReference>
<reference evidence="2" key="1">
    <citation type="submission" date="2019-03" db="EMBL/GenBank/DDBJ databases">
        <authorList>
            <person name="Hao L."/>
        </authorList>
    </citation>
    <scope>NUCLEOTIDE SEQUENCE</scope>
</reference>
<protein>
    <submittedName>
        <fullName evidence="2">Metal-dependent hydrolases</fullName>
    </submittedName>
</protein>
<evidence type="ECO:0000259" key="1">
    <source>
        <dbReference type="SMART" id="SM00849"/>
    </source>
</evidence>
<proteinExistence type="predicted"/>
<organism evidence="2">
    <name type="scientific">anaerobic digester metagenome</name>
    <dbReference type="NCBI Taxonomy" id="1263854"/>
    <lineage>
        <taxon>unclassified sequences</taxon>
        <taxon>metagenomes</taxon>
        <taxon>ecological metagenomes</taxon>
    </lineage>
</organism>
<name>A0A485M6J9_9ZZZZ</name>
<dbReference type="Gene3D" id="3.60.15.10">
    <property type="entry name" value="Ribonuclease Z/Hydroxyacylglutathione hydrolase-like"/>
    <property type="match status" value="1"/>
</dbReference>
<dbReference type="Pfam" id="PF12706">
    <property type="entry name" value="Lactamase_B_2"/>
    <property type="match status" value="1"/>
</dbReference>
<sequence length="260" mass="28190">MEITVLGCWAPYPRAGGACSGYLIRGGGQNILLEAGNGSLSRLMGFLDFRRLDAVIISHLHPDHYLDLFPLRHAIEGARRDGSRAGPLKLILPAMPVQKFQVLEGYKKAFETTPVEGLPLEQSLSGTPVRRLDLGKLSIRFVPAKHSLPGYAISFTGAGKLVFSGDTAWTEELVEIARGADLFLSEASGQDQDAGYLGDVHLTARQAGETARRAGVRQLLLTHFWPEYDPDLLVQQAGKSFDGPVLAVREGGTYRVVPGL</sequence>
<dbReference type="PANTHER" id="PTHR46018:SF4">
    <property type="entry name" value="METALLO-HYDROLASE YHFI-RELATED"/>
    <property type="match status" value="1"/>
</dbReference>
<dbReference type="EMBL" id="CAADRN010000334">
    <property type="protein sequence ID" value="VFU18233.1"/>
    <property type="molecule type" value="Genomic_DNA"/>
</dbReference>
<dbReference type="InterPro" id="IPR001279">
    <property type="entry name" value="Metallo-B-lactamas"/>
</dbReference>
<dbReference type="AlphaFoldDB" id="A0A485M6J9"/>
<dbReference type="InterPro" id="IPR036866">
    <property type="entry name" value="RibonucZ/Hydroxyglut_hydro"/>
</dbReference>
<accession>A0A485M6J9</accession>
<feature type="domain" description="Metallo-beta-lactamase" evidence="1">
    <location>
        <begin position="18"/>
        <end position="223"/>
    </location>
</feature>
<gene>
    <name evidence="2" type="primary">ElaC</name>
    <name evidence="2" type="ORF">SCFA_40022</name>
</gene>